<proteinExistence type="predicted"/>
<name>B0SIX3_LEPBP</name>
<feature type="region of interest" description="Disordered" evidence="1">
    <location>
        <begin position="66"/>
        <end position="88"/>
    </location>
</feature>
<evidence type="ECO:0000256" key="1">
    <source>
        <dbReference type="SAM" id="MobiDB-lite"/>
    </source>
</evidence>
<dbReference type="AlphaFoldDB" id="B0SIX3"/>
<reference evidence="2 3" key="1">
    <citation type="journal article" date="2008" name="PLoS ONE">
        <title>Genome sequence of the saprophyte Leptospira biflexa provides insights into the evolution of Leptospira and the pathogenesis of leptospirosis.</title>
        <authorList>
            <person name="Picardeau M."/>
            <person name="Bulach D.M."/>
            <person name="Bouchier C."/>
            <person name="Zuerner R.L."/>
            <person name="Zidane N."/>
            <person name="Wilson P.J."/>
            <person name="Creno S."/>
            <person name="Kuczek E.S."/>
            <person name="Bommezzadri S."/>
            <person name="Davis J.C."/>
            <person name="McGrath A."/>
            <person name="Johnson M.J."/>
            <person name="Boursaux-Eude C."/>
            <person name="Seemann T."/>
            <person name="Rouy Z."/>
            <person name="Coppel R.L."/>
            <person name="Rood J.I."/>
            <person name="Lajus A."/>
            <person name="Davies J.K."/>
            <person name="Medigue C."/>
            <person name="Adler B."/>
        </authorList>
    </citation>
    <scope>NUCLEOTIDE SEQUENCE [LARGE SCALE GENOMIC DNA]</scope>
    <source>
        <strain evidence="3">Patoc 1 / ATCC 23582 / Paris</strain>
    </source>
</reference>
<sequence>MEDSQMNQNLTKIIFLIALVLLTGVTYAGPEAKMKSETYLPNDPNKKKAGEECKSSDECQKHHECKSDGEKNVCTEPPRSKLPPGVVT</sequence>
<dbReference type="HOGENOM" id="CLU_2465245_0_0_12"/>
<protein>
    <submittedName>
        <fullName evidence="2">Uncharacterized protein</fullName>
    </submittedName>
</protein>
<accession>B0SIX3</accession>
<dbReference type="STRING" id="456481.LEPBI_I0411"/>
<dbReference type="Proteomes" id="UP000001847">
    <property type="component" value="Chromosome I"/>
</dbReference>
<keyword evidence="3" id="KW-1185">Reference proteome</keyword>
<evidence type="ECO:0000313" key="3">
    <source>
        <dbReference type="Proteomes" id="UP000001847"/>
    </source>
</evidence>
<evidence type="ECO:0000313" key="2">
    <source>
        <dbReference type="EMBL" id="ABZ96553.1"/>
    </source>
</evidence>
<dbReference type="KEGG" id="lbi:LEPBI_I0411"/>
<gene>
    <name evidence="2" type="ordered locus">LEPBI_I0411</name>
</gene>
<feature type="region of interest" description="Disordered" evidence="1">
    <location>
        <begin position="32"/>
        <end position="51"/>
    </location>
</feature>
<dbReference type="EMBL" id="CP000786">
    <property type="protein sequence ID" value="ABZ96553.1"/>
    <property type="molecule type" value="Genomic_DNA"/>
</dbReference>
<organism evidence="2 3">
    <name type="scientific">Leptospira biflexa serovar Patoc (strain Patoc 1 / ATCC 23582 / Paris)</name>
    <dbReference type="NCBI Taxonomy" id="456481"/>
    <lineage>
        <taxon>Bacteria</taxon>
        <taxon>Pseudomonadati</taxon>
        <taxon>Spirochaetota</taxon>
        <taxon>Spirochaetia</taxon>
        <taxon>Leptospirales</taxon>
        <taxon>Leptospiraceae</taxon>
        <taxon>Leptospira</taxon>
    </lineage>
</organism>